<organism evidence="2 3">
    <name type="scientific">Alicyclobacillus mengziensis</name>
    <dbReference type="NCBI Taxonomy" id="2931921"/>
    <lineage>
        <taxon>Bacteria</taxon>
        <taxon>Bacillati</taxon>
        <taxon>Bacillota</taxon>
        <taxon>Bacilli</taxon>
        <taxon>Bacillales</taxon>
        <taxon>Alicyclobacillaceae</taxon>
        <taxon>Alicyclobacillus</taxon>
    </lineage>
</organism>
<dbReference type="AlphaFoldDB" id="A0A9X7W0T9"/>
<accession>A0A9X7W0T9</accession>
<reference evidence="2 3" key="1">
    <citation type="submission" date="2021-02" db="EMBL/GenBank/DDBJ databases">
        <title>Alicyclobacillus curvatus sp. nov. and Alicyclobacillus mengziensis sp. nov., two acidophilic bacteria isolated from acid mine drainage.</title>
        <authorList>
            <person name="Huang Y."/>
        </authorList>
    </citation>
    <scope>NUCLEOTIDE SEQUENCE [LARGE SCALE GENOMIC DNA]</scope>
    <source>
        <strain evidence="2 3">S30H14</strain>
    </source>
</reference>
<sequence length="669" mass="71845">MNWFDNLIANLINALANGLQALLNHTIVSGDNVTGNVMGNVILTGFFPSAHIPAWGTGSFADVMDAKAVTSLQPFADAFWVFGWTFLLVALYLLVIQVSGAANSAIQRERLKSGCVGLILASVMMWVGPHFAVLITQLFYYPSDYFLTLNPLMKWTSLDTSGGQGLLNSVVNFLQAILSLVVWLVYEFRKVFLYVWMLFFPLAMAFHANERTKSIAKIWWTEWIYQMAIPLGQAIVFGIASAVASPINSTSLTIEDIFVALAGTIGLLASAVYVRKLIEAVAHSFGASMVGFNGGARLGQFAALGLSAYAADVGGKLAIKGAAKAIGTPAKAVFQAMDNMPSVRTKAEKAVKERPEVFAQAIQAGAGVDDIMLHHQLGAFGDSIQADGVGLESVGTKAKYASSTPINKANLRRGNGFYGGPLRHAIRSGTLDAIGGTVASVKNTVANSNLGIIGKSISKEYKESGGVPGAIASRVIPKIGTAANAVNGRWTGFVAQPVAQVTAKYAANQQLKQQRLHAMRSHMQGVMETNSLSARLPNINHLYDPKENRFTGLSAAEESYRTAYTSLASALQSSTSMSTKQARMAISNMETGWNSGLHVQNLSSYSPEVQTAYRQAYSSYRPAMLDRRAKDAVVTGRLHVTPPVDLHKNSKVGTQALMQDARNAVMYGR</sequence>
<keyword evidence="1" id="KW-1133">Transmembrane helix</keyword>
<dbReference type="KEGG" id="afx:JZ786_06905"/>
<feature type="transmembrane region" description="Helical" evidence="1">
    <location>
        <begin position="161"/>
        <end position="184"/>
    </location>
</feature>
<feature type="transmembrane region" description="Helical" evidence="1">
    <location>
        <begin position="191"/>
        <end position="208"/>
    </location>
</feature>
<dbReference type="Proteomes" id="UP000663505">
    <property type="component" value="Chromosome"/>
</dbReference>
<gene>
    <name evidence="2" type="ORF">JZ786_06905</name>
</gene>
<evidence type="ECO:0000313" key="2">
    <source>
        <dbReference type="EMBL" id="QSO48688.1"/>
    </source>
</evidence>
<feature type="transmembrane region" description="Helical" evidence="1">
    <location>
        <begin position="257"/>
        <end position="274"/>
    </location>
</feature>
<feature type="transmembrane region" description="Helical" evidence="1">
    <location>
        <begin position="116"/>
        <end position="141"/>
    </location>
</feature>
<keyword evidence="1" id="KW-0472">Membrane</keyword>
<feature type="transmembrane region" description="Helical" evidence="1">
    <location>
        <begin position="223"/>
        <end position="245"/>
    </location>
</feature>
<keyword evidence="1" id="KW-0812">Transmembrane</keyword>
<protein>
    <submittedName>
        <fullName evidence="2">Uncharacterized protein</fullName>
    </submittedName>
</protein>
<evidence type="ECO:0000313" key="3">
    <source>
        <dbReference type="Proteomes" id="UP000663505"/>
    </source>
</evidence>
<proteinExistence type="predicted"/>
<keyword evidence="3" id="KW-1185">Reference proteome</keyword>
<dbReference type="EMBL" id="CP071182">
    <property type="protein sequence ID" value="QSO48688.1"/>
    <property type="molecule type" value="Genomic_DNA"/>
</dbReference>
<feature type="transmembrane region" description="Helical" evidence="1">
    <location>
        <begin position="78"/>
        <end position="95"/>
    </location>
</feature>
<evidence type="ECO:0000256" key="1">
    <source>
        <dbReference type="SAM" id="Phobius"/>
    </source>
</evidence>
<name>A0A9X7W0T9_9BACL</name>
<dbReference type="RefSeq" id="WP_206658010.1">
    <property type="nucleotide sequence ID" value="NZ_CP071182.1"/>
</dbReference>